<dbReference type="EMBL" id="FXYG01000003">
    <property type="protein sequence ID" value="SMX45020.1"/>
    <property type="molecule type" value="Genomic_DNA"/>
</dbReference>
<feature type="transmembrane region" description="Helical" evidence="1">
    <location>
        <begin position="44"/>
        <end position="62"/>
    </location>
</feature>
<evidence type="ECO:0000313" key="3">
    <source>
        <dbReference type="EMBL" id="SMX45020.1"/>
    </source>
</evidence>
<proteinExistence type="predicted"/>
<feature type="transmembrane region" description="Helical" evidence="1">
    <location>
        <begin position="74"/>
        <end position="96"/>
    </location>
</feature>
<reference evidence="4" key="1">
    <citation type="submission" date="2017-05" db="EMBL/GenBank/DDBJ databases">
        <authorList>
            <person name="Rodrigo-Torres L."/>
            <person name="Arahal R. D."/>
            <person name="Lucena T."/>
        </authorList>
    </citation>
    <scope>NUCLEOTIDE SEQUENCE [LARGE SCALE GENOMIC DNA]</scope>
    <source>
        <strain evidence="4">CECT 8715</strain>
    </source>
</reference>
<evidence type="ECO:0000256" key="1">
    <source>
        <dbReference type="SAM" id="Phobius"/>
    </source>
</evidence>
<dbReference type="Gene3D" id="1.10.287.70">
    <property type="match status" value="1"/>
</dbReference>
<dbReference type="RefSeq" id="WP_093964086.1">
    <property type="nucleotide sequence ID" value="NZ_FXYG01000003.1"/>
</dbReference>
<keyword evidence="1" id="KW-0812">Transmembrane</keyword>
<feature type="transmembrane region" description="Helical" evidence="1">
    <location>
        <begin position="136"/>
        <end position="160"/>
    </location>
</feature>
<evidence type="ECO:0000259" key="2">
    <source>
        <dbReference type="Pfam" id="PF07885"/>
    </source>
</evidence>
<gene>
    <name evidence="3" type="ORF">RUA8715_02591</name>
</gene>
<keyword evidence="1" id="KW-0472">Membrane</keyword>
<keyword evidence="4" id="KW-1185">Reference proteome</keyword>
<keyword evidence="1" id="KW-1133">Transmembrane helix</keyword>
<feature type="domain" description="Potassium channel" evidence="2">
    <location>
        <begin position="100"/>
        <end position="156"/>
    </location>
</feature>
<sequence length="172" mass="18731">MAHDPTTLQDWKPTLIAAMGLVMLSALAWYILSHLTESAAGDTIGAAATIGLAIWLFSQTWYYMALVRSPKRQLLLMGISFIQVVPFLFAAVYGSYGYYDLCVEGARGPADVLYFSYVTFTTVGFGDLRPVGVCRALAVAEAITGYILLGLFVAAAVGLYGRSHRHRHDKDA</sequence>
<evidence type="ECO:0000313" key="4">
    <source>
        <dbReference type="Proteomes" id="UP000202485"/>
    </source>
</evidence>
<protein>
    <submittedName>
        <fullName evidence="3">Ion channel</fullName>
    </submittedName>
</protein>
<dbReference type="AlphaFoldDB" id="A0A238KQT1"/>
<dbReference type="InterPro" id="IPR013099">
    <property type="entry name" value="K_chnl_dom"/>
</dbReference>
<organism evidence="3 4">
    <name type="scientific">Ruegeria arenilitoris</name>
    <dbReference type="NCBI Taxonomy" id="1173585"/>
    <lineage>
        <taxon>Bacteria</taxon>
        <taxon>Pseudomonadati</taxon>
        <taxon>Pseudomonadota</taxon>
        <taxon>Alphaproteobacteria</taxon>
        <taxon>Rhodobacterales</taxon>
        <taxon>Roseobacteraceae</taxon>
        <taxon>Ruegeria</taxon>
    </lineage>
</organism>
<dbReference type="Pfam" id="PF07885">
    <property type="entry name" value="Ion_trans_2"/>
    <property type="match status" value="1"/>
</dbReference>
<dbReference type="SUPFAM" id="SSF81324">
    <property type="entry name" value="Voltage-gated potassium channels"/>
    <property type="match status" value="1"/>
</dbReference>
<name>A0A238KQT1_9RHOB</name>
<accession>A0A238KQT1</accession>
<dbReference type="Proteomes" id="UP000202485">
    <property type="component" value="Unassembled WGS sequence"/>
</dbReference>
<dbReference type="OrthoDB" id="2974133at2"/>
<feature type="transmembrane region" description="Helical" evidence="1">
    <location>
        <begin position="12"/>
        <end position="32"/>
    </location>
</feature>